<evidence type="ECO:0000256" key="6">
    <source>
        <dbReference type="ARBA" id="ARBA00035292"/>
    </source>
</evidence>
<dbReference type="Proteomes" id="UP000220480">
    <property type="component" value="Unassembled WGS sequence"/>
</dbReference>
<dbReference type="InterPro" id="IPR000244">
    <property type="entry name" value="Ribosomal_bL9"/>
</dbReference>
<evidence type="ECO:0000313" key="14">
    <source>
        <dbReference type="EMBL" id="PDX74856.1"/>
    </source>
</evidence>
<dbReference type="InterPro" id="IPR020070">
    <property type="entry name" value="Ribosomal_bL9_N"/>
</dbReference>
<dbReference type="EMBL" id="PXUP01000003">
    <property type="protein sequence ID" value="RCH47537.1"/>
    <property type="molecule type" value="Genomic_DNA"/>
</dbReference>
<dbReference type="EMBL" id="QVFB01000001">
    <property type="protein sequence ID" value="RGC21633.1"/>
    <property type="molecule type" value="Genomic_DNA"/>
</dbReference>
<dbReference type="EMBL" id="NMTW01000045">
    <property type="protein sequence ID" value="PDX74856.1"/>
    <property type="molecule type" value="Genomic_DNA"/>
</dbReference>
<dbReference type="Proteomes" id="UP000252378">
    <property type="component" value="Unassembled WGS sequence"/>
</dbReference>
<evidence type="ECO:0000313" key="12">
    <source>
        <dbReference type="EMBL" id="MSC79890.1"/>
    </source>
</evidence>
<dbReference type="InterPro" id="IPR036791">
    <property type="entry name" value="Ribosomal_bL9_C_sf"/>
</dbReference>
<accession>A0A173RKZ2</accession>
<reference evidence="17 26" key="4">
    <citation type="submission" date="2018-03" db="EMBL/GenBank/DDBJ databases">
        <title>Complete genome sequencing of Faecalibacterium prausnitzii strains isolated from the human gut.</title>
        <authorList>
            <person name="Fitzgerald B.C."/>
            <person name="Shkoporov A.N."/>
            <person name="Ross P.R."/>
            <person name="Hill C."/>
        </authorList>
    </citation>
    <scope>NUCLEOTIDE SEQUENCE [LARGE SCALE GENOMIC DNA]</scope>
    <source>
        <strain evidence="16 25">APC924/119</strain>
        <strain evidence="17 26">ATCC 27768</strain>
    </source>
</reference>
<keyword evidence="5 7" id="KW-0687">Ribonucleoprotein</keyword>
<dbReference type="EMBL" id="PRLF01000004">
    <property type="protein sequence ID" value="RAW66086.1"/>
    <property type="molecule type" value="Genomic_DNA"/>
</dbReference>
<dbReference type="EMBL" id="NMTV01000065">
    <property type="protein sequence ID" value="PDX71807.1"/>
    <property type="molecule type" value="Genomic_DNA"/>
</dbReference>
<organism evidence="10 21">
    <name type="scientific">Faecalibacterium prausnitzii</name>
    <dbReference type="NCBI Taxonomy" id="853"/>
    <lineage>
        <taxon>Bacteria</taxon>
        <taxon>Bacillati</taxon>
        <taxon>Bacillota</taxon>
        <taxon>Clostridia</taxon>
        <taxon>Eubacteriales</taxon>
        <taxon>Oscillospiraceae</taxon>
        <taxon>Faecalibacterium</taxon>
    </lineage>
</organism>
<evidence type="ECO:0000313" key="30">
    <source>
        <dbReference type="Proteomes" id="UP000462091"/>
    </source>
</evidence>
<dbReference type="Proteomes" id="UP000260782">
    <property type="component" value="Unassembled WGS sequence"/>
</dbReference>
<dbReference type="SUPFAM" id="SSF55658">
    <property type="entry name" value="L9 N-domain-like"/>
    <property type="match status" value="1"/>
</dbReference>
<evidence type="ECO:0000313" key="29">
    <source>
        <dbReference type="Proteomes" id="UP000260783"/>
    </source>
</evidence>
<evidence type="ECO:0000313" key="15">
    <source>
        <dbReference type="EMBL" id="PDX83713.1"/>
    </source>
</evidence>
<evidence type="ECO:0000313" key="19">
    <source>
        <dbReference type="EMBL" id="RGC00844.1"/>
    </source>
</evidence>
<comment type="similarity">
    <text evidence="1 7">Belongs to the bacterial ribosomal protein bL9 family.</text>
</comment>
<evidence type="ECO:0000313" key="27">
    <source>
        <dbReference type="Proteomes" id="UP000260733"/>
    </source>
</evidence>
<proteinExistence type="inferred from homology"/>
<dbReference type="GO" id="GO:0003735">
    <property type="term" value="F:structural constituent of ribosome"/>
    <property type="evidence" value="ECO:0007669"/>
    <property type="project" value="InterPro"/>
</dbReference>
<evidence type="ECO:0000256" key="4">
    <source>
        <dbReference type="ARBA" id="ARBA00022980"/>
    </source>
</evidence>
<evidence type="ECO:0000313" key="21">
    <source>
        <dbReference type="Proteomes" id="UP000095649"/>
    </source>
</evidence>
<evidence type="ECO:0000313" key="28">
    <source>
        <dbReference type="Proteomes" id="UP000260782"/>
    </source>
</evidence>
<dbReference type="InterPro" id="IPR020069">
    <property type="entry name" value="Ribosomal_bL9_C"/>
</dbReference>
<evidence type="ECO:0000256" key="2">
    <source>
        <dbReference type="ARBA" id="ARBA00022730"/>
    </source>
</evidence>
<dbReference type="InterPro" id="IPR009027">
    <property type="entry name" value="Ribosomal_bL9/RNase_H1_N"/>
</dbReference>
<dbReference type="EMBL" id="NMTZ01000020">
    <property type="protein sequence ID" value="PDX83713.1"/>
    <property type="molecule type" value="Genomic_DNA"/>
</dbReference>
<evidence type="ECO:0000313" key="16">
    <source>
        <dbReference type="EMBL" id="RAW66086.1"/>
    </source>
</evidence>
<evidence type="ECO:0000313" key="22">
    <source>
        <dbReference type="Proteomes" id="UP000219901"/>
    </source>
</evidence>
<dbReference type="GO" id="GO:0005840">
    <property type="term" value="C:ribosome"/>
    <property type="evidence" value="ECO:0007669"/>
    <property type="project" value="UniProtKB-KW"/>
</dbReference>
<reference evidence="27 28" key="5">
    <citation type="submission" date="2018-08" db="EMBL/GenBank/DDBJ databases">
        <title>A genome reference for cultivated species of the human gut microbiota.</title>
        <authorList>
            <person name="Zou Y."/>
            <person name="Xue W."/>
            <person name="Luo G."/>
        </authorList>
    </citation>
    <scope>NUCLEOTIDE SEQUENCE [LARGE SCALE GENOMIC DNA]</scope>
    <source>
        <strain evidence="19 29">AF29-11BH</strain>
        <strain evidence="18 28">AF31-14AC</strain>
        <strain evidence="20 27">AM37-13AC</strain>
    </source>
</reference>
<reference evidence="22 23" key="2">
    <citation type="journal article" date="2017" name="Front. Microbiol.">
        <title>New Insights into the Diversity of the Genus Faecalibacterium.</title>
        <authorList>
            <person name="Benevides L."/>
            <person name="Burman S."/>
            <person name="Martin R."/>
            <person name="Robert V."/>
            <person name="Thomas M."/>
            <person name="Miquel S."/>
            <person name="Chain F."/>
            <person name="Sokol H."/>
            <person name="Bermudez-Humaran L.G."/>
            <person name="Morrison M."/>
            <person name="Langella P."/>
            <person name="Azevedo V.A."/>
            <person name="Chatel J.M."/>
            <person name="Soares S."/>
        </authorList>
    </citation>
    <scope>NUCLEOTIDE SEQUENCE [LARGE SCALE GENOMIC DNA]</scope>
    <source>
        <strain evidence="13 22">CNCM I 4546</strain>
        <strain evidence="14 23">CNCM I 4573</strain>
        <strain evidence="15 24">CNCM I 4644</strain>
    </source>
</reference>
<dbReference type="HAMAP" id="MF_00503">
    <property type="entry name" value="Ribosomal_bL9"/>
    <property type="match status" value="1"/>
</dbReference>
<dbReference type="Proteomes" id="UP000477010">
    <property type="component" value="Unassembled WGS sequence"/>
</dbReference>
<evidence type="ECO:0000313" key="25">
    <source>
        <dbReference type="Proteomes" id="UP000250550"/>
    </source>
</evidence>
<dbReference type="Gene3D" id="3.40.5.10">
    <property type="entry name" value="Ribosomal protein L9, N-terminal domain"/>
    <property type="match status" value="1"/>
</dbReference>
<evidence type="ECO:0000313" key="20">
    <source>
        <dbReference type="EMBL" id="RGC21633.1"/>
    </source>
</evidence>
<evidence type="ECO:0000313" key="10">
    <source>
        <dbReference type="EMBL" id="CUM78660.1"/>
    </source>
</evidence>
<keyword evidence="2 7" id="KW-0699">rRNA-binding</keyword>
<dbReference type="SUPFAM" id="SSF55653">
    <property type="entry name" value="Ribosomal protein L9 C-domain"/>
    <property type="match status" value="1"/>
</dbReference>
<protein>
    <recommendedName>
        <fullName evidence="6 7">Large ribosomal subunit protein bL9</fullName>
    </recommendedName>
</protein>
<dbReference type="Proteomes" id="UP000219901">
    <property type="component" value="Unassembled WGS sequence"/>
</dbReference>
<dbReference type="NCBIfam" id="TIGR00158">
    <property type="entry name" value="L9"/>
    <property type="match status" value="1"/>
</dbReference>
<dbReference type="InterPro" id="IPR036935">
    <property type="entry name" value="Ribosomal_bL9_N_sf"/>
</dbReference>
<dbReference type="GO" id="GO:0006412">
    <property type="term" value="P:translation"/>
    <property type="evidence" value="ECO:0007669"/>
    <property type="project" value="UniProtKB-UniRule"/>
</dbReference>
<dbReference type="RefSeq" id="WP_005923531.1">
    <property type="nucleotide sequence ID" value="NZ_BNEV01000026.1"/>
</dbReference>
<dbReference type="EMBL" id="WKQM01000005">
    <property type="protein sequence ID" value="MSC51119.1"/>
    <property type="molecule type" value="Genomic_DNA"/>
</dbReference>
<dbReference type="Proteomes" id="UP000250550">
    <property type="component" value="Unassembled WGS sequence"/>
</dbReference>
<dbReference type="Proteomes" id="UP000220157">
    <property type="component" value="Unassembled WGS sequence"/>
</dbReference>
<dbReference type="GO" id="GO:1990904">
    <property type="term" value="C:ribonucleoprotein complex"/>
    <property type="evidence" value="ECO:0007669"/>
    <property type="project" value="UniProtKB-KW"/>
</dbReference>
<keyword evidence="3 7" id="KW-0694">RNA-binding</keyword>
<dbReference type="Pfam" id="PF01281">
    <property type="entry name" value="Ribosomal_L9_N"/>
    <property type="match status" value="1"/>
</dbReference>
<feature type="domain" description="Ribosomal protein L9" evidence="8">
    <location>
        <begin position="1"/>
        <end position="45"/>
    </location>
</feature>
<evidence type="ECO:0000313" key="11">
    <source>
        <dbReference type="EMBL" id="MSC51119.1"/>
    </source>
</evidence>
<name>A0A173RKZ2_9FIRM</name>
<reference evidence="13" key="3">
    <citation type="submission" date="2017-07" db="EMBL/GenBank/DDBJ databases">
        <authorList>
            <person name="Sun Z.S."/>
            <person name="Albrecht U."/>
            <person name="Echele G."/>
            <person name="Lee C.C."/>
        </authorList>
    </citation>
    <scope>NUCLEOTIDE SEQUENCE</scope>
    <source>
        <strain evidence="13">CNCM I 4546</strain>
        <strain evidence="14">CNCM I 4573</strain>
        <strain evidence="15">CNCM I 4644</strain>
    </source>
</reference>
<evidence type="ECO:0000256" key="3">
    <source>
        <dbReference type="ARBA" id="ARBA00022884"/>
    </source>
</evidence>
<dbReference type="Gene3D" id="3.10.430.100">
    <property type="entry name" value="Ribosomal protein L9, C-terminal domain"/>
    <property type="match status" value="1"/>
</dbReference>
<evidence type="ECO:0000256" key="1">
    <source>
        <dbReference type="ARBA" id="ARBA00010605"/>
    </source>
</evidence>
<evidence type="ECO:0000313" key="13">
    <source>
        <dbReference type="EMBL" id="PDX71807.1"/>
    </source>
</evidence>
<evidence type="ECO:0000256" key="7">
    <source>
        <dbReference type="HAMAP-Rule" id="MF_00503"/>
    </source>
</evidence>
<evidence type="ECO:0000259" key="8">
    <source>
        <dbReference type="Pfam" id="PF01281"/>
    </source>
</evidence>
<comment type="function">
    <text evidence="7">Binds to the 23S rRNA.</text>
</comment>
<dbReference type="Pfam" id="PF03948">
    <property type="entry name" value="Ribosomal_L9_C"/>
    <property type="match status" value="1"/>
</dbReference>
<reference evidence="30 31" key="6">
    <citation type="journal article" date="2019" name="Nat. Med.">
        <title>A library of human gut bacterial isolates paired with longitudinal multiomics data enables mechanistic microbiome research.</title>
        <authorList>
            <person name="Poyet M."/>
            <person name="Groussin M."/>
            <person name="Gibbons S.M."/>
            <person name="Avila-Pacheco J."/>
            <person name="Jiang X."/>
            <person name="Kearney S.M."/>
            <person name="Perrotta A.R."/>
            <person name="Berdy B."/>
            <person name="Zhao S."/>
            <person name="Lieberman T.D."/>
            <person name="Swanson P.K."/>
            <person name="Smith M."/>
            <person name="Roesemann S."/>
            <person name="Alexander J.E."/>
            <person name="Rich S.A."/>
            <person name="Livny J."/>
            <person name="Vlamakis H."/>
            <person name="Clish C."/>
            <person name="Bullock K."/>
            <person name="Deik A."/>
            <person name="Scott J."/>
            <person name="Pierce K.A."/>
            <person name="Xavier R.J."/>
            <person name="Alm E.J."/>
        </authorList>
    </citation>
    <scope>NUCLEOTIDE SEQUENCE [LARGE SCALE GENOMIC DNA]</scope>
    <source>
        <strain evidence="11 30">BIOML-B1</strain>
        <strain evidence="12 31">BIOML-B9</strain>
    </source>
</reference>
<keyword evidence="4 7" id="KW-0689">Ribosomal protein</keyword>
<sequence length="151" mass="15926">MKVILKQDIKGIGKKDEIHEVSDGYARNYLFPRKLAAVADASAVNMARGKEAAADFHEAENVAAAKALAAKIEGKTVTIKAKGGASGRLHGKVTGKEVAEALAALAGAPIDKKKIELETKDIKDAGVFNGKVRLYVGVVASFKIQVEVEQA</sequence>
<dbReference type="EMBL" id="CYXN01000002">
    <property type="protein sequence ID" value="CUM78660.1"/>
    <property type="molecule type" value="Genomic_DNA"/>
</dbReference>
<dbReference type="Proteomes" id="UP000462091">
    <property type="component" value="Unassembled WGS sequence"/>
</dbReference>
<dbReference type="EMBL" id="QVEW01000002">
    <property type="protein sequence ID" value="RGC00844.1"/>
    <property type="molecule type" value="Genomic_DNA"/>
</dbReference>
<evidence type="ECO:0000313" key="17">
    <source>
        <dbReference type="EMBL" id="RCH47537.1"/>
    </source>
</evidence>
<dbReference type="InterPro" id="IPR020594">
    <property type="entry name" value="Ribosomal_bL9_bac/chp"/>
</dbReference>
<dbReference type="EMBL" id="QVES01000002">
    <property type="protein sequence ID" value="RGB89902.1"/>
    <property type="molecule type" value="Genomic_DNA"/>
</dbReference>
<evidence type="ECO:0000313" key="23">
    <source>
        <dbReference type="Proteomes" id="UP000220157"/>
    </source>
</evidence>
<dbReference type="Proteomes" id="UP000260733">
    <property type="component" value="Unassembled WGS sequence"/>
</dbReference>
<evidence type="ECO:0000256" key="5">
    <source>
        <dbReference type="ARBA" id="ARBA00023274"/>
    </source>
</evidence>
<evidence type="ECO:0000259" key="9">
    <source>
        <dbReference type="Pfam" id="PF03948"/>
    </source>
</evidence>
<dbReference type="GeneID" id="75068288"/>
<reference evidence="10 21" key="1">
    <citation type="submission" date="2015-09" db="EMBL/GenBank/DDBJ databases">
        <authorList>
            <consortium name="Pathogen Informatics"/>
        </authorList>
    </citation>
    <scope>NUCLEOTIDE SEQUENCE [LARGE SCALE GENOMIC DNA]</scope>
    <source>
        <strain evidence="10 21">2789STDY5834970</strain>
    </source>
</reference>
<dbReference type="GO" id="GO:0019843">
    <property type="term" value="F:rRNA binding"/>
    <property type="evidence" value="ECO:0007669"/>
    <property type="project" value="UniProtKB-UniRule"/>
</dbReference>
<dbReference type="Proteomes" id="UP000260783">
    <property type="component" value="Unassembled WGS sequence"/>
</dbReference>
<evidence type="ECO:0000313" key="18">
    <source>
        <dbReference type="EMBL" id="RGB89902.1"/>
    </source>
</evidence>
<gene>
    <name evidence="7 10" type="primary">rplI</name>
    <name evidence="16" type="ORF">C4N21_04680</name>
    <name evidence="17" type="ORF">C7J97_03175</name>
    <name evidence="13" type="ORF">CGS55_11565</name>
    <name evidence="14" type="ORF">CGS56_11840</name>
    <name evidence="15" type="ORF">CGS59_08825</name>
    <name evidence="20" type="ORF">DW855_00840</name>
    <name evidence="19" type="ORF">DWZ04_02845</name>
    <name evidence="18" type="ORF">DWZ25_02520</name>
    <name evidence="10" type="ORF">ERS852582_00532</name>
    <name evidence="12" type="ORF">GKD85_03490</name>
    <name evidence="11" type="ORF">GKE10_04165</name>
</gene>
<dbReference type="AlphaFoldDB" id="A0A173RKZ2"/>
<feature type="domain" description="Large ribosomal subunit protein bL9 C-terminal" evidence="9">
    <location>
        <begin position="63"/>
        <end position="147"/>
    </location>
</feature>
<evidence type="ECO:0000313" key="24">
    <source>
        <dbReference type="Proteomes" id="UP000220480"/>
    </source>
</evidence>
<dbReference type="Proteomes" id="UP000095649">
    <property type="component" value="Unassembled WGS sequence"/>
</dbReference>
<dbReference type="EMBL" id="WKQE01000002">
    <property type="protein sequence ID" value="MSC79890.1"/>
    <property type="molecule type" value="Genomic_DNA"/>
</dbReference>
<dbReference type="OrthoDB" id="9788336at2"/>
<dbReference type="PANTHER" id="PTHR21368">
    <property type="entry name" value="50S RIBOSOMAL PROTEIN L9"/>
    <property type="match status" value="1"/>
</dbReference>
<evidence type="ECO:0000313" key="26">
    <source>
        <dbReference type="Proteomes" id="UP000252378"/>
    </source>
</evidence>
<evidence type="ECO:0000313" key="31">
    <source>
        <dbReference type="Proteomes" id="UP000477010"/>
    </source>
</evidence>